<accession>A0ABP1QZ15</accession>
<dbReference type="EMBL" id="CAXLJM020000051">
    <property type="protein sequence ID" value="CAL8115225.1"/>
    <property type="molecule type" value="Genomic_DNA"/>
</dbReference>
<evidence type="ECO:0000256" key="1">
    <source>
        <dbReference type="SAM" id="MobiDB-lite"/>
    </source>
</evidence>
<evidence type="ECO:0000313" key="3">
    <source>
        <dbReference type="Proteomes" id="UP001642540"/>
    </source>
</evidence>
<reference evidence="2 3" key="1">
    <citation type="submission" date="2024-08" db="EMBL/GenBank/DDBJ databases">
        <authorList>
            <person name="Cucini C."/>
            <person name="Frati F."/>
        </authorList>
    </citation>
    <scope>NUCLEOTIDE SEQUENCE [LARGE SCALE GENOMIC DNA]</scope>
</reference>
<organism evidence="2 3">
    <name type="scientific">Orchesella dallaii</name>
    <dbReference type="NCBI Taxonomy" id="48710"/>
    <lineage>
        <taxon>Eukaryota</taxon>
        <taxon>Metazoa</taxon>
        <taxon>Ecdysozoa</taxon>
        <taxon>Arthropoda</taxon>
        <taxon>Hexapoda</taxon>
        <taxon>Collembola</taxon>
        <taxon>Entomobryomorpha</taxon>
        <taxon>Entomobryoidea</taxon>
        <taxon>Orchesellidae</taxon>
        <taxon>Orchesellinae</taxon>
        <taxon>Orchesella</taxon>
    </lineage>
</organism>
<comment type="caution">
    <text evidence="2">The sequence shown here is derived from an EMBL/GenBank/DDBJ whole genome shotgun (WGS) entry which is preliminary data.</text>
</comment>
<dbReference type="Proteomes" id="UP001642540">
    <property type="component" value="Unassembled WGS sequence"/>
</dbReference>
<proteinExistence type="predicted"/>
<evidence type="ECO:0000313" key="2">
    <source>
        <dbReference type="EMBL" id="CAL8115225.1"/>
    </source>
</evidence>
<feature type="region of interest" description="Disordered" evidence="1">
    <location>
        <begin position="268"/>
        <end position="306"/>
    </location>
</feature>
<keyword evidence="3" id="KW-1185">Reference proteome</keyword>
<protein>
    <submittedName>
        <fullName evidence="2">Uncharacterized protein</fullName>
    </submittedName>
</protein>
<feature type="compositionally biased region" description="Polar residues" evidence="1">
    <location>
        <begin position="289"/>
        <end position="306"/>
    </location>
</feature>
<feature type="region of interest" description="Disordered" evidence="1">
    <location>
        <begin position="185"/>
        <end position="207"/>
    </location>
</feature>
<gene>
    <name evidence="2" type="ORF">ODALV1_LOCUS16764</name>
</gene>
<feature type="compositionally biased region" description="Polar residues" evidence="1">
    <location>
        <begin position="185"/>
        <end position="197"/>
    </location>
</feature>
<name>A0ABP1QZ15_9HEXA</name>
<sequence>MQQGSSLNPDQDLKKICIRVRYSDEGKDTSIVAYHNMTSQFSCRKWERMEIDFQADIEAEDRISRDLTSNGRKLCGSKSLRMSEQVHFNNFRYISDNEMRTDDYQPGGTNPIQNLDQQGSSFNVLNGTYVPFGRFEPDPIFSDILSNDPLLDTSAFVPVNLEPESMAAHRSLQQKTMANINVPHQESPISSMSNPSNGVPHFPQHRSNRLINGESVNQRTFQSYEQDEMQHLLNMQEDPRASNDINQQHHTPSSYPENIYVVNMDANTQRNYGSDPTTHDESMPESDQPFFSQNGYDASGSHTSQQDYQNAQWTPEFENDDELCLGKEMFIWLLDCLRWLNIEAIRNPCKDYFRPSLIPLENAFNIIVVANYEFLKQLPRTSHQTHHTFYCRFEHDRTGEEVGSTPPNTYEEEIIIE</sequence>